<dbReference type="Proteomes" id="UP000813463">
    <property type="component" value="Chromosome 6"/>
</dbReference>
<organism evidence="1 2">
    <name type="scientific">Spinacia oleracea</name>
    <name type="common">Spinach</name>
    <dbReference type="NCBI Taxonomy" id="3562"/>
    <lineage>
        <taxon>Eukaryota</taxon>
        <taxon>Viridiplantae</taxon>
        <taxon>Streptophyta</taxon>
        <taxon>Embryophyta</taxon>
        <taxon>Tracheophyta</taxon>
        <taxon>Spermatophyta</taxon>
        <taxon>Magnoliopsida</taxon>
        <taxon>eudicotyledons</taxon>
        <taxon>Gunneridae</taxon>
        <taxon>Pentapetalae</taxon>
        <taxon>Caryophyllales</taxon>
        <taxon>Chenopodiaceae</taxon>
        <taxon>Chenopodioideae</taxon>
        <taxon>Anserineae</taxon>
        <taxon>Spinacia</taxon>
    </lineage>
</organism>
<dbReference type="RefSeq" id="XP_056688331.1">
    <property type="nucleotide sequence ID" value="XM_056832353.1"/>
</dbReference>
<reference evidence="2" key="2">
    <citation type="submission" date="2025-08" db="UniProtKB">
        <authorList>
            <consortium name="RefSeq"/>
        </authorList>
    </citation>
    <scope>IDENTIFICATION</scope>
    <source>
        <tissue evidence="2">Leaf</tissue>
    </source>
</reference>
<accession>A0ABM3QYD0</accession>
<gene>
    <name evidence="2" type="primary">LOC130463270</name>
</gene>
<protein>
    <submittedName>
        <fullName evidence="2">GDSL esterase/lipase At5g03810-like</fullName>
    </submittedName>
</protein>
<dbReference type="GeneID" id="130463270"/>
<evidence type="ECO:0000313" key="2">
    <source>
        <dbReference type="RefSeq" id="XP_056688331.1"/>
    </source>
</evidence>
<proteinExistence type="predicted"/>
<evidence type="ECO:0000313" key="1">
    <source>
        <dbReference type="Proteomes" id="UP000813463"/>
    </source>
</evidence>
<reference evidence="1" key="1">
    <citation type="journal article" date="2021" name="Nat. Commun.">
        <title>Genomic analyses provide insights into spinach domestication and the genetic basis of agronomic traits.</title>
        <authorList>
            <person name="Cai X."/>
            <person name="Sun X."/>
            <person name="Xu C."/>
            <person name="Sun H."/>
            <person name="Wang X."/>
            <person name="Ge C."/>
            <person name="Zhang Z."/>
            <person name="Wang Q."/>
            <person name="Fei Z."/>
            <person name="Jiao C."/>
            <person name="Wang Q."/>
        </authorList>
    </citation>
    <scope>NUCLEOTIDE SEQUENCE [LARGE SCALE GENOMIC DNA]</scope>
    <source>
        <strain evidence="1">cv. Varoflay</strain>
    </source>
</reference>
<sequence>MKAGTLRGTMPPSGTFVTAASSSEASSMASRTTKRSASILLLTPAFARLILQLNLQPPEFVTGTYYFELRALSLTQQLGYYKEYQSKVTKLVGIEKAKGMFSAGIHLLSVGNSDYLHNYYINSHIYRQYAPD</sequence>
<keyword evidence="1" id="KW-1185">Reference proteome</keyword>
<name>A0ABM3QYD0_SPIOL</name>